<name>A0AA38RHE7_9PEZI</name>
<organism evidence="2 3">
    <name type="scientific">Pleurostoma richardsiae</name>
    <dbReference type="NCBI Taxonomy" id="41990"/>
    <lineage>
        <taxon>Eukaryota</taxon>
        <taxon>Fungi</taxon>
        <taxon>Dikarya</taxon>
        <taxon>Ascomycota</taxon>
        <taxon>Pezizomycotina</taxon>
        <taxon>Sordariomycetes</taxon>
        <taxon>Sordariomycetidae</taxon>
        <taxon>Calosphaeriales</taxon>
        <taxon>Pleurostomataceae</taxon>
        <taxon>Pleurostoma</taxon>
    </lineage>
</organism>
<comment type="caution">
    <text evidence="2">The sequence shown here is derived from an EMBL/GenBank/DDBJ whole genome shotgun (WGS) entry which is preliminary data.</text>
</comment>
<dbReference type="EMBL" id="JANBVO010000025">
    <property type="protein sequence ID" value="KAJ9141761.1"/>
    <property type="molecule type" value="Genomic_DNA"/>
</dbReference>
<evidence type="ECO:0008006" key="4">
    <source>
        <dbReference type="Google" id="ProtNLM"/>
    </source>
</evidence>
<proteinExistence type="predicted"/>
<dbReference type="InterPro" id="IPR011008">
    <property type="entry name" value="Dimeric_a/b-barrel"/>
</dbReference>
<dbReference type="SUPFAM" id="SSF54909">
    <property type="entry name" value="Dimeric alpha+beta barrel"/>
    <property type="match status" value="1"/>
</dbReference>
<protein>
    <recommendedName>
        <fullName evidence="4">ABM domain-containing protein</fullName>
    </recommendedName>
</protein>
<dbReference type="AlphaFoldDB" id="A0AA38RHE7"/>
<sequence length="204" mass="22536">MTVTEIAFMRARDDVPQAELLSTMDQALDMQDEWCRAHQPTEPSGRAARAVAFWQSTDSPQELCLTTKWTSLEAHKEWIASDANREVLELVEQHVDITRAELFHVDSDLFPDGSLAQAQHMSVSRGTVKPGTPKAELPPDSDNHASDSSAGWVMEDQPDGALAFVRLQPSSEDGQLATAPNGSSPVLWKETRGFRRLLQAEPLS</sequence>
<evidence type="ECO:0000313" key="2">
    <source>
        <dbReference type="EMBL" id="KAJ9141761.1"/>
    </source>
</evidence>
<dbReference type="PANTHER" id="PTHR42052">
    <property type="entry name" value="ABM DOMAIN-CONTAINING PROTEIN"/>
    <property type="match status" value="1"/>
</dbReference>
<keyword evidence="3" id="KW-1185">Reference proteome</keyword>
<accession>A0AA38RHE7</accession>
<evidence type="ECO:0000256" key="1">
    <source>
        <dbReference type="SAM" id="MobiDB-lite"/>
    </source>
</evidence>
<dbReference type="PANTHER" id="PTHR42052:SF1">
    <property type="entry name" value="ABM DOMAIN-CONTAINING PROTEIN"/>
    <property type="match status" value="1"/>
</dbReference>
<dbReference type="Gene3D" id="3.30.70.100">
    <property type="match status" value="1"/>
</dbReference>
<dbReference type="Proteomes" id="UP001174694">
    <property type="component" value="Unassembled WGS sequence"/>
</dbReference>
<feature type="region of interest" description="Disordered" evidence="1">
    <location>
        <begin position="122"/>
        <end position="154"/>
    </location>
</feature>
<evidence type="ECO:0000313" key="3">
    <source>
        <dbReference type="Proteomes" id="UP001174694"/>
    </source>
</evidence>
<reference evidence="2" key="1">
    <citation type="submission" date="2022-07" db="EMBL/GenBank/DDBJ databases">
        <title>Fungi with potential for degradation of polypropylene.</title>
        <authorList>
            <person name="Gostincar C."/>
        </authorList>
    </citation>
    <scope>NUCLEOTIDE SEQUENCE</scope>
    <source>
        <strain evidence="2">EXF-13308</strain>
    </source>
</reference>
<gene>
    <name evidence="2" type="ORF">NKR23_g7825</name>
</gene>